<keyword evidence="1" id="KW-1133">Transmembrane helix</keyword>
<dbReference type="AlphaFoldDB" id="F9WHS4"/>
<accession>F9WHS4</accession>
<sequence length="121" mass="13423">MHVWGYPLRASFGFPNGTSFSDIGIYSRVVLQAKVKFSCACPWMEGCEGISHDQWGTAGAFECGARWFVLVLCALFVCVSLTAACLYGVPSRIWKRNILFLLSPLRIYRAGQTPTPVLDLI</sequence>
<organism evidence="2 3">
    <name type="scientific">Trypanosoma congolense (strain IL3000)</name>
    <dbReference type="NCBI Taxonomy" id="1068625"/>
    <lineage>
        <taxon>Eukaryota</taxon>
        <taxon>Discoba</taxon>
        <taxon>Euglenozoa</taxon>
        <taxon>Kinetoplastea</taxon>
        <taxon>Metakinetoplastina</taxon>
        <taxon>Trypanosomatida</taxon>
        <taxon>Trypanosomatidae</taxon>
        <taxon>Trypanosoma</taxon>
        <taxon>Nannomonas</taxon>
    </lineage>
</organism>
<dbReference type="EMBL" id="CAEQ01002480">
    <property type="protein sequence ID" value="CCD16868.1"/>
    <property type="molecule type" value="Genomic_DNA"/>
</dbReference>
<evidence type="ECO:0000313" key="2">
    <source>
        <dbReference type="EMBL" id="CCD16868.1"/>
    </source>
</evidence>
<reference evidence="2 3" key="2">
    <citation type="journal article" date="2012" name="Proc. Natl. Acad. Sci. U.S.A.">
        <title>Antigenic diversity is generated by distinct evolutionary mechanisms in African trypanosome species.</title>
        <authorList>
            <person name="Jackson A.P."/>
            <person name="Berry A."/>
            <person name="Aslett M."/>
            <person name="Allison H.C."/>
            <person name="Burton P."/>
            <person name="Vavrova-Anderson J."/>
            <person name="Brown R."/>
            <person name="Browne H."/>
            <person name="Corton N."/>
            <person name="Hauser H."/>
            <person name="Gamble J."/>
            <person name="Gilderthorp R."/>
            <person name="Marcello L."/>
            <person name="McQuillan J."/>
            <person name="Otto T.D."/>
            <person name="Quail M.A."/>
            <person name="Sanders M.J."/>
            <person name="van Tonder A."/>
            <person name="Ginger M.L."/>
            <person name="Field M.C."/>
            <person name="Barry J.D."/>
            <person name="Hertz-Fowler C."/>
            <person name="Berriman M."/>
        </authorList>
    </citation>
    <scope>NUCLEOTIDE SEQUENCE [LARGE SCALE GENOMIC DNA]</scope>
    <source>
        <strain evidence="2 3">IL3000</strain>
    </source>
</reference>
<name>F9WHS4_TRYCI</name>
<keyword evidence="3" id="KW-1185">Reference proteome</keyword>
<keyword evidence="1" id="KW-0812">Transmembrane</keyword>
<keyword evidence="1" id="KW-0472">Membrane</keyword>
<evidence type="ECO:0000313" key="3">
    <source>
        <dbReference type="Proteomes" id="UP000000702"/>
    </source>
</evidence>
<reference evidence="3" key="1">
    <citation type="submission" date="2011-07" db="EMBL/GenBank/DDBJ databases">
        <title>Divergent evolution of antigenic variation in African trypanosomes.</title>
        <authorList>
            <person name="Jackson A.P."/>
            <person name="Berry A."/>
            <person name="Allison H.C."/>
            <person name="Burton P."/>
            <person name="Anderson J."/>
            <person name="Aslett M."/>
            <person name="Brown R."/>
            <person name="Corton N."/>
            <person name="Harris D."/>
            <person name="Hauser H."/>
            <person name="Gamble J."/>
            <person name="Gilderthorp R."/>
            <person name="McQuillan J."/>
            <person name="Quail M.A."/>
            <person name="Sanders M."/>
            <person name="Van Tonder A."/>
            <person name="Ginger M.L."/>
            <person name="Donelson J.E."/>
            <person name="Field M.C."/>
            <person name="Barry J.D."/>
            <person name="Berriman M."/>
            <person name="Hertz-Fowler C."/>
        </authorList>
    </citation>
    <scope>NUCLEOTIDE SEQUENCE [LARGE SCALE GENOMIC DNA]</scope>
    <source>
        <strain evidence="3">IL3000</strain>
    </source>
</reference>
<dbReference type="Proteomes" id="UP000000702">
    <property type="component" value="Unassembled WGS sequence"/>
</dbReference>
<comment type="caution">
    <text evidence="2">The sequence shown here is derived from an EMBL/GenBank/DDBJ whole genome shotgun (WGS) entry which is preliminary data.</text>
</comment>
<protein>
    <submittedName>
        <fullName evidence="2">Uncharacterized protein</fullName>
    </submittedName>
</protein>
<gene>
    <name evidence="2" type="ORF">TCIL3000_0_17530</name>
</gene>
<proteinExistence type="predicted"/>
<feature type="transmembrane region" description="Helical" evidence="1">
    <location>
        <begin position="67"/>
        <end position="89"/>
    </location>
</feature>
<evidence type="ECO:0000256" key="1">
    <source>
        <dbReference type="SAM" id="Phobius"/>
    </source>
</evidence>